<feature type="compositionally biased region" description="Basic and acidic residues" evidence="1">
    <location>
        <begin position="47"/>
        <end position="71"/>
    </location>
</feature>
<evidence type="ECO:0000256" key="1">
    <source>
        <dbReference type="SAM" id="MobiDB-lite"/>
    </source>
</evidence>
<evidence type="ECO:0000313" key="2">
    <source>
        <dbReference type="EMBL" id="GAA3727311.1"/>
    </source>
</evidence>
<protein>
    <submittedName>
        <fullName evidence="2">Uncharacterized protein</fullName>
    </submittedName>
</protein>
<dbReference type="EMBL" id="BAABEP010000014">
    <property type="protein sequence ID" value="GAA3727311.1"/>
    <property type="molecule type" value="Genomic_DNA"/>
</dbReference>
<reference evidence="3" key="1">
    <citation type="journal article" date="2019" name="Int. J. Syst. Evol. Microbiol.">
        <title>The Global Catalogue of Microorganisms (GCM) 10K type strain sequencing project: providing services to taxonomists for standard genome sequencing and annotation.</title>
        <authorList>
            <consortium name="The Broad Institute Genomics Platform"/>
            <consortium name="The Broad Institute Genome Sequencing Center for Infectious Disease"/>
            <person name="Wu L."/>
            <person name="Ma J."/>
        </authorList>
    </citation>
    <scope>NUCLEOTIDE SEQUENCE [LARGE SCALE GENOMIC DNA]</scope>
    <source>
        <strain evidence="3">JCM 30846</strain>
    </source>
</reference>
<organism evidence="2 3">
    <name type="scientific">Streptomyces tremellae</name>
    <dbReference type="NCBI Taxonomy" id="1124239"/>
    <lineage>
        <taxon>Bacteria</taxon>
        <taxon>Bacillati</taxon>
        <taxon>Actinomycetota</taxon>
        <taxon>Actinomycetes</taxon>
        <taxon>Kitasatosporales</taxon>
        <taxon>Streptomycetaceae</taxon>
        <taxon>Streptomyces</taxon>
    </lineage>
</organism>
<dbReference type="Proteomes" id="UP001499884">
    <property type="component" value="Unassembled WGS sequence"/>
</dbReference>
<comment type="caution">
    <text evidence="2">The sequence shown here is derived from an EMBL/GenBank/DDBJ whole genome shotgun (WGS) entry which is preliminary data.</text>
</comment>
<name>A0ABP7EXQ2_9ACTN</name>
<sequence>MLADATDAVLRLLAAFLNVNRGEGAAEVPWPEPLPRPGDEPAEQPDPEARAAERRAAAAHIFERTLPPDRR</sequence>
<feature type="region of interest" description="Disordered" evidence="1">
    <location>
        <begin position="25"/>
        <end position="71"/>
    </location>
</feature>
<accession>A0ABP7EXQ2</accession>
<evidence type="ECO:0000313" key="3">
    <source>
        <dbReference type="Proteomes" id="UP001499884"/>
    </source>
</evidence>
<keyword evidence="3" id="KW-1185">Reference proteome</keyword>
<proteinExistence type="predicted"/>
<gene>
    <name evidence="2" type="ORF">GCM10023082_26610</name>
</gene>
<dbReference type="RefSeq" id="WP_345645745.1">
    <property type="nucleotide sequence ID" value="NZ_BAABEP010000014.1"/>
</dbReference>